<keyword evidence="3" id="KW-1185">Reference proteome</keyword>
<evidence type="ECO:0000313" key="3">
    <source>
        <dbReference type="Proteomes" id="UP000051888"/>
    </source>
</evidence>
<keyword evidence="1" id="KW-0472">Membrane</keyword>
<dbReference type="PATRIC" id="fig|157838.3.peg.2791"/>
<dbReference type="RefSeq" id="WP_055740011.1">
    <property type="nucleotide sequence ID" value="NZ_JAAIWL010000025.1"/>
</dbReference>
<evidence type="ECO:0000313" key="2">
    <source>
        <dbReference type="EMBL" id="KQL54245.1"/>
    </source>
</evidence>
<name>A0A0Q3WXF1_9BACI</name>
<feature type="transmembrane region" description="Helical" evidence="1">
    <location>
        <begin position="97"/>
        <end position="117"/>
    </location>
</feature>
<accession>A0A0Q3WXF1</accession>
<reference evidence="2 3" key="1">
    <citation type="submission" date="2015-09" db="EMBL/GenBank/DDBJ databases">
        <title>Genome sequencing project for genomic taxonomy and phylogenomics of Bacillus-like bacteria.</title>
        <authorList>
            <person name="Liu B."/>
            <person name="Wang J."/>
            <person name="Zhu Y."/>
            <person name="Liu G."/>
            <person name="Chen Q."/>
            <person name="Chen Z."/>
            <person name="Lan J."/>
            <person name="Che J."/>
            <person name="Ge C."/>
            <person name="Shi H."/>
            <person name="Pan Z."/>
            <person name="Liu X."/>
        </authorList>
    </citation>
    <scope>NUCLEOTIDE SEQUENCE [LARGE SCALE GENOMIC DNA]</scope>
    <source>
        <strain evidence="2 3">LMG 18435</strain>
    </source>
</reference>
<feature type="transmembrane region" description="Helical" evidence="1">
    <location>
        <begin position="6"/>
        <end position="24"/>
    </location>
</feature>
<evidence type="ECO:0000256" key="1">
    <source>
        <dbReference type="SAM" id="Phobius"/>
    </source>
</evidence>
<proteinExistence type="predicted"/>
<dbReference type="AlphaFoldDB" id="A0A0Q3WXF1"/>
<feature type="transmembrane region" description="Helical" evidence="1">
    <location>
        <begin position="72"/>
        <end position="90"/>
    </location>
</feature>
<sequence>MSSKNIAWWGIGIALTVIGSTIKIPAIVGSVGLDAFTGLVIAGLGSIGMGAWIAAIGHLLSALLTGFPLGSFHLLIALEMALCVFVFGILNKAGKKAIAAVAFWIGNALISPLPFIFIMDWTFFIAIVPSLMIGSALNVIVARVFLRFIRKGEKR</sequence>
<dbReference type="OrthoDB" id="5431035at2"/>
<comment type="caution">
    <text evidence="2">The sequence shown here is derived from an EMBL/GenBank/DDBJ whole genome shotgun (WGS) entry which is preliminary data.</text>
</comment>
<gene>
    <name evidence="2" type="ORF">AN964_12585</name>
</gene>
<dbReference type="Gene3D" id="1.10.1760.20">
    <property type="match status" value="1"/>
</dbReference>
<keyword evidence="1" id="KW-1133">Transmembrane helix</keyword>
<feature type="transmembrane region" description="Helical" evidence="1">
    <location>
        <begin position="123"/>
        <end position="146"/>
    </location>
</feature>
<keyword evidence="1" id="KW-0812">Transmembrane</keyword>
<feature type="transmembrane region" description="Helical" evidence="1">
    <location>
        <begin position="36"/>
        <end position="60"/>
    </location>
</feature>
<organism evidence="2 3">
    <name type="scientific">Heyndrickxia shackletonii</name>
    <dbReference type="NCBI Taxonomy" id="157838"/>
    <lineage>
        <taxon>Bacteria</taxon>
        <taxon>Bacillati</taxon>
        <taxon>Bacillota</taxon>
        <taxon>Bacilli</taxon>
        <taxon>Bacillales</taxon>
        <taxon>Bacillaceae</taxon>
        <taxon>Heyndrickxia</taxon>
    </lineage>
</organism>
<dbReference type="EMBL" id="LJJC01000004">
    <property type="protein sequence ID" value="KQL54245.1"/>
    <property type="molecule type" value="Genomic_DNA"/>
</dbReference>
<dbReference type="Proteomes" id="UP000051888">
    <property type="component" value="Unassembled WGS sequence"/>
</dbReference>
<protein>
    <recommendedName>
        <fullName evidence="4">ECF transporter S component</fullName>
    </recommendedName>
</protein>
<evidence type="ECO:0008006" key="4">
    <source>
        <dbReference type="Google" id="ProtNLM"/>
    </source>
</evidence>
<dbReference type="STRING" id="157838.AN964_12585"/>